<feature type="region of interest" description="Disordered" evidence="2">
    <location>
        <begin position="185"/>
        <end position="210"/>
    </location>
</feature>
<evidence type="ECO:0000256" key="2">
    <source>
        <dbReference type="SAM" id="MobiDB-lite"/>
    </source>
</evidence>
<organism evidence="4 5">
    <name type="scientific">Linnemannia hyalina</name>
    <dbReference type="NCBI Taxonomy" id="64524"/>
    <lineage>
        <taxon>Eukaryota</taxon>
        <taxon>Fungi</taxon>
        <taxon>Fungi incertae sedis</taxon>
        <taxon>Mucoromycota</taxon>
        <taxon>Mortierellomycotina</taxon>
        <taxon>Mortierellomycetes</taxon>
        <taxon>Mortierellales</taxon>
        <taxon>Mortierellaceae</taxon>
        <taxon>Linnemannia</taxon>
    </lineage>
</organism>
<keyword evidence="3" id="KW-1133">Transmembrane helix</keyword>
<accession>A0A9P7XPX1</accession>
<dbReference type="PANTHER" id="PTHR42877:SF4">
    <property type="entry name" value="FAD_NAD(P)-BINDING DOMAIN-CONTAINING PROTEIN-RELATED"/>
    <property type="match status" value="1"/>
</dbReference>
<keyword evidence="3" id="KW-0472">Membrane</keyword>
<dbReference type="OrthoDB" id="74360at2759"/>
<keyword evidence="3" id="KW-0812">Transmembrane</keyword>
<proteinExistence type="inferred from homology"/>
<dbReference type="InterPro" id="IPR051209">
    <property type="entry name" value="FAD-bind_Monooxygenase_sf"/>
</dbReference>
<keyword evidence="5" id="KW-1185">Reference proteome</keyword>
<feature type="transmembrane region" description="Helical" evidence="3">
    <location>
        <begin position="52"/>
        <end position="73"/>
    </location>
</feature>
<comment type="caution">
    <text evidence="4">The sequence shown here is derived from an EMBL/GenBank/DDBJ whole genome shotgun (WGS) entry which is preliminary data.</text>
</comment>
<evidence type="ECO:0000313" key="4">
    <source>
        <dbReference type="EMBL" id="KAG9065235.1"/>
    </source>
</evidence>
<evidence type="ECO:0000256" key="1">
    <source>
        <dbReference type="ARBA" id="ARBA00010139"/>
    </source>
</evidence>
<protein>
    <submittedName>
        <fullName evidence="4">Uncharacterized protein</fullName>
    </submittedName>
</protein>
<dbReference type="SUPFAM" id="SSF51905">
    <property type="entry name" value="FAD/NAD(P)-binding domain"/>
    <property type="match status" value="1"/>
</dbReference>
<reference evidence="4" key="1">
    <citation type="submission" date="2021-06" db="EMBL/GenBank/DDBJ databases">
        <title>Genome Sequence of Mortierella hyaline Strain SCG-10, a Cold-Adapted, Nitrate-Reducing Fungus Isolated from Soil in Minnesota, USA.</title>
        <authorList>
            <person name="Aldossari N."/>
        </authorList>
    </citation>
    <scope>NUCLEOTIDE SEQUENCE</scope>
    <source>
        <strain evidence="4">SCG-10</strain>
    </source>
</reference>
<gene>
    <name evidence="4" type="ORF">KI688_002558</name>
</gene>
<dbReference type="AlphaFoldDB" id="A0A9P7XPX1"/>
<dbReference type="Proteomes" id="UP000707451">
    <property type="component" value="Unassembled WGS sequence"/>
</dbReference>
<evidence type="ECO:0000313" key="5">
    <source>
        <dbReference type="Proteomes" id="UP000707451"/>
    </source>
</evidence>
<evidence type="ECO:0000256" key="3">
    <source>
        <dbReference type="SAM" id="Phobius"/>
    </source>
</evidence>
<dbReference type="PANTHER" id="PTHR42877">
    <property type="entry name" value="L-ORNITHINE N(5)-MONOOXYGENASE-RELATED"/>
    <property type="match status" value="1"/>
</dbReference>
<dbReference type="EMBL" id="JAHRHY010000012">
    <property type="protein sequence ID" value="KAG9065235.1"/>
    <property type="molecule type" value="Genomic_DNA"/>
</dbReference>
<comment type="similarity">
    <text evidence="1">Belongs to the FAD-binding monooxygenase family.</text>
</comment>
<dbReference type="InterPro" id="IPR036188">
    <property type="entry name" value="FAD/NAD-bd_sf"/>
</dbReference>
<sequence length="243" mass="28256">MQGIFAIQIIPKVAESEVKVLHVYGRNPGYVTHQFDDAYSTTWKLLFRKIPLFYFLYATLWYYALVSTFLVYFSLTWYSALHRAIFSLAAWWHRYRQIPDPILRAKLTPTRMLGSRRTVLSNNYYPALTQGHVNYHLHQSVTSVVEAQVMFMIKSLSTMMGNDYASMEITEKATYKFANLAQRRSASRQPPLAPAAVDFPQKKRQPPTKGGVRISFWCGTLAEFRYRLSNYSPQLFTATRHEQ</sequence>
<name>A0A9P7XPX1_9FUNG</name>